<proteinExistence type="predicted"/>
<reference evidence="1" key="1">
    <citation type="journal article" date="2020" name="Nature">
        <title>Giant virus diversity and host interactions through global metagenomics.</title>
        <authorList>
            <person name="Schulz F."/>
            <person name="Roux S."/>
            <person name="Paez-Espino D."/>
            <person name="Jungbluth S."/>
            <person name="Walsh D.A."/>
            <person name="Denef V.J."/>
            <person name="McMahon K.D."/>
            <person name="Konstantinidis K.T."/>
            <person name="Eloe-Fadrosh E.A."/>
            <person name="Kyrpides N.C."/>
            <person name="Woyke T."/>
        </authorList>
    </citation>
    <scope>NUCLEOTIDE SEQUENCE</scope>
    <source>
        <strain evidence="1">GVMAG-M-3300023174-75</strain>
    </source>
</reference>
<protein>
    <submittedName>
        <fullName evidence="1">Uncharacterized protein</fullName>
    </submittedName>
</protein>
<sequence length="158" mass="17805">MNIDTILLDLEVIKQINEYDKLSVINLVGSTRLAVDSCKYTSSITRYYYNFNRETTITYLENLTSNIEKTAEFLINGDHSEECETINDALLSALKGLTNLKITYNTDSIIVAKLTLIINKFKTVSKKLDNCLTNTANYINDYDSSSTSNSETSNAENK</sequence>
<evidence type="ECO:0000313" key="1">
    <source>
        <dbReference type="EMBL" id="QHT21078.1"/>
    </source>
</evidence>
<dbReference type="EMBL" id="MN739685">
    <property type="protein sequence ID" value="QHT21078.1"/>
    <property type="molecule type" value="Genomic_DNA"/>
</dbReference>
<accession>A0A6C0DX69</accession>
<name>A0A6C0DX69_9ZZZZ</name>
<dbReference type="AlphaFoldDB" id="A0A6C0DX69"/>
<organism evidence="1">
    <name type="scientific">viral metagenome</name>
    <dbReference type="NCBI Taxonomy" id="1070528"/>
    <lineage>
        <taxon>unclassified sequences</taxon>
        <taxon>metagenomes</taxon>
        <taxon>organismal metagenomes</taxon>
    </lineage>
</organism>